<feature type="compositionally biased region" description="Polar residues" evidence="1">
    <location>
        <begin position="160"/>
        <end position="172"/>
    </location>
</feature>
<gene>
    <name evidence="3" type="ORF">BGW38_004336</name>
</gene>
<evidence type="ECO:0000313" key="4">
    <source>
        <dbReference type="Proteomes" id="UP000780801"/>
    </source>
</evidence>
<name>A0A9P6G041_9FUNG</name>
<feature type="signal peptide" evidence="2">
    <location>
        <begin position="1"/>
        <end position="31"/>
    </location>
</feature>
<accession>A0A9P6G041</accession>
<feature type="region of interest" description="Disordered" evidence="1">
    <location>
        <begin position="622"/>
        <end position="667"/>
    </location>
</feature>
<feature type="compositionally biased region" description="Basic and acidic residues" evidence="1">
    <location>
        <begin position="257"/>
        <end position="267"/>
    </location>
</feature>
<evidence type="ECO:0000256" key="2">
    <source>
        <dbReference type="SAM" id="SignalP"/>
    </source>
</evidence>
<organism evidence="3 4">
    <name type="scientific">Lunasporangiospora selenospora</name>
    <dbReference type="NCBI Taxonomy" id="979761"/>
    <lineage>
        <taxon>Eukaryota</taxon>
        <taxon>Fungi</taxon>
        <taxon>Fungi incertae sedis</taxon>
        <taxon>Mucoromycota</taxon>
        <taxon>Mortierellomycotina</taxon>
        <taxon>Mortierellomycetes</taxon>
        <taxon>Mortierellales</taxon>
        <taxon>Mortierellaceae</taxon>
        <taxon>Lunasporangiospora</taxon>
    </lineage>
</organism>
<keyword evidence="2" id="KW-0732">Signal</keyword>
<evidence type="ECO:0000313" key="3">
    <source>
        <dbReference type="EMBL" id="KAF9585003.1"/>
    </source>
</evidence>
<feature type="compositionally biased region" description="Low complexity" evidence="1">
    <location>
        <begin position="142"/>
        <end position="159"/>
    </location>
</feature>
<sequence length="800" mass="85724">MQLTSRNSMAKAAMLGLAIATTGGFMRPASANIDFDPITVQLTNPGQKMTVTWRYLTVPPKNQTLNTEPFRLVLRALSGQVHEIMDMVPQTLLRYEIPIPATATGGKHSVYCYYAGPNAPKAVSTNQFNITGDVIDTATTPVATSTSAASGTSTSPRSTQTATDRNSNDSSKSSGGLSGAALGGIIAGVVQRPNDFEQRNPNGRNPFEGPEDSMEMSPPHPGPMNSLGATASLSPRQQHQQYPPPRPQPQSPVQHSRPFEPDTRESFLSEPESAYDPNRPPLTHAVYPGAPVPVLRNNSSSGMMHQQYQNGPGAPNSPSLRSMNSQSRLRGMNSPPLAHPSPLQNNSTVVNPFHDRETAAAGAGAAAAAAATGSGNHSRTGSPALSPRMLANKSLDPNLRPGTPKSREIEMQPLDVQQHQYEQQQKALQRQQQQRHVQGQQQGGTTYTPPPPPPQSTLANNMLAPTAAHPFNPMQYDDKAEIDEDGAPVYNGYRDTIFGAYAQPPSEGDDDEDSDIDSSRMPPVPSPRIQQQQQQPAPLSTVSSDKSQENVVGVQRKKSVKFNEAPASIPAQSQHQQKQNRGDNYPESDYSEDEVELTSPNGDDDAVIKRLMQTESALAPVIASSPSLSNKPPGINTQSPVTAPALNTNLSPVQSLDRNLSPTKSPLSATSGFGNGFYEDVLAAVDRSASMKGYGGNAATSGVEQEVFGAPSPRMTPTAASLAPAPATGHHGLPSPTSPTYQQRHQVQYTPPSLSPLAPGKENSHYQQQQSQHHHPLYQQKNQAPVRDAEEDAFYDASLL</sequence>
<feature type="region of interest" description="Disordered" evidence="1">
    <location>
        <begin position="370"/>
        <end position="460"/>
    </location>
</feature>
<comment type="caution">
    <text evidence="3">The sequence shown here is derived from an EMBL/GenBank/DDBJ whole genome shotgun (WGS) entry which is preliminary data.</text>
</comment>
<dbReference type="AlphaFoldDB" id="A0A9P6G041"/>
<reference evidence="3" key="1">
    <citation type="journal article" date="2020" name="Fungal Divers.">
        <title>Resolving the Mortierellaceae phylogeny through synthesis of multi-gene phylogenetics and phylogenomics.</title>
        <authorList>
            <person name="Vandepol N."/>
            <person name="Liber J."/>
            <person name="Desiro A."/>
            <person name="Na H."/>
            <person name="Kennedy M."/>
            <person name="Barry K."/>
            <person name="Grigoriev I.V."/>
            <person name="Miller A.N."/>
            <person name="O'Donnell K."/>
            <person name="Stajich J.E."/>
            <person name="Bonito G."/>
        </authorList>
    </citation>
    <scope>NUCLEOTIDE SEQUENCE</scope>
    <source>
        <strain evidence="3">KOD1015</strain>
    </source>
</reference>
<dbReference type="OrthoDB" id="2446088at2759"/>
<feature type="compositionally biased region" description="Polar residues" evidence="1">
    <location>
        <begin position="373"/>
        <end position="383"/>
    </location>
</feature>
<dbReference type="Proteomes" id="UP000780801">
    <property type="component" value="Unassembled WGS sequence"/>
</dbReference>
<proteinExistence type="predicted"/>
<feature type="compositionally biased region" description="Polar residues" evidence="1">
    <location>
        <begin position="738"/>
        <end position="752"/>
    </location>
</feature>
<feature type="region of interest" description="Disordered" evidence="1">
    <location>
        <begin position="708"/>
        <end position="800"/>
    </location>
</feature>
<feature type="chain" id="PRO_5040118968" evidence="2">
    <location>
        <begin position="32"/>
        <end position="800"/>
    </location>
</feature>
<feature type="compositionally biased region" description="Polar residues" evidence="1">
    <location>
        <begin position="570"/>
        <end position="579"/>
    </location>
</feature>
<feature type="compositionally biased region" description="Low complexity" evidence="1">
    <location>
        <begin position="527"/>
        <end position="538"/>
    </location>
</feature>
<feature type="compositionally biased region" description="Acidic residues" evidence="1">
    <location>
        <begin position="507"/>
        <end position="516"/>
    </location>
</feature>
<feature type="region of interest" description="Disordered" evidence="1">
    <location>
        <begin position="191"/>
        <end position="350"/>
    </location>
</feature>
<evidence type="ECO:0000256" key="1">
    <source>
        <dbReference type="SAM" id="MobiDB-lite"/>
    </source>
</evidence>
<feature type="compositionally biased region" description="Low complexity" evidence="1">
    <location>
        <begin position="716"/>
        <end position="728"/>
    </location>
</feature>
<feature type="region of interest" description="Disordered" evidence="1">
    <location>
        <begin position="142"/>
        <end position="179"/>
    </location>
</feature>
<keyword evidence="4" id="KW-1185">Reference proteome</keyword>
<feature type="compositionally biased region" description="Low complexity" evidence="1">
    <location>
        <begin position="420"/>
        <end position="447"/>
    </location>
</feature>
<protein>
    <submittedName>
        <fullName evidence="3">Uncharacterized protein</fullName>
    </submittedName>
</protein>
<feature type="region of interest" description="Disordered" evidence="1">
    <location>
        <begin position="481"/>
        <end position="606"/>
    </location>
</feature>
<feature type="compositionally biased region" description="Polar residues" evidence="1">
    <location>
        <begin position="624"/>
        <end position="667"/>
    </location>
</feature>
<feature type="compositionally biased region" description="Polar residues" evidence="1">
    <location>
        <begin position="296"/>
        <end position="328"/>
    </location>
</feature>
<dbReference type="EMBL" id="JAABOA010000278">
    <property type="protein sequence ID" value="KAF9585003.1"/>
    <property type="molecule type" value="Genomic_DNA"/>
</dbReference>